<sequence length="161" mass="16337">MGQCQSKEDLGASAVIDGGSGGSGAPVSKLLAQRRRSQEPRPAGGAAAATVAAAAAKALRRAASLVPRAASGARQAAAFEEPLDLMESPTNPELDNILTLATGIFGAPTAVLALFHDKRVRPPAPRAGRPAGDGPPSRRACGWLLARLASSRFLDAAGRHA</sequence>
<evidence type="ECO:0000256" key="1">
    <source>
        <dbReference type="SAM" id="MobiDB-lite"/>
    </source>
</evidence>
<organism evidence="2 3">
    <name type="scientific">Monoraphidium neglectum</name>
    <dbReference type="NCBI Taxonomy" id="145388"/>
    <lineage>
        <taxon>Eukaryota</taxon>
        <taxon>Viridiplantae</taxon>
        <taxon>Chlorophyta</taxon>
        <taxon>core chlorophytes</taxon>
        <taxon>Chlorophyceae</taxon>
        <taxon>CS clade</taxon>
        <taxon>Sphaeropleales</taxon>
        <taxon>Selenastraceae</taxon>
        <taxon>Monoraphidium</taxon>
    </lineage>
</organism>
<dbReference type="KEGG" id="mng:MNEG_2721"/>
<keyword evidence="3" id="KW-1185">Reference proteome</keyword>
<dbReference type="RefSeq" id="XP_013904260.1">
    <property type="nucleotide sequence ID" value="XM_014048806.1"/>
</dbReference>
<accession>A0A0D2NKC5</accession>
<dbReference type="Proteomes" id="UP000054498">
    <property type="component" value="Unassembled WGS sequence"/>
</dbReference>
<reference evidence="2 3" key="1">
    <citation type="journal article" date="2013" name="BMC Genomics">
        <title>Reconstruction of the lipid metabolism for the microalga Monoraphidium neglectum from its genome sequence reveals characteristics suitable for biofuel production.</title>
        <authorList>
            <person name="Bogen C."/>
            <person name="Al-Dilaimi A."/>
            <person name="Albersmeier A."/>
            <person name="Wichmann J."/>
            <person name="Grundmann M."/>
            <person name="Rupp O."/>
            <person name="Lauersen K.J."/>
            <person name="Blifernez-Klassen O."/>
            <person name="Kalinowski J."/>
            <person name="Goesmann A."/>
            <person name="Mussgnug J.H."/>
            <person name="Kruse O."/>
        </authorList>
    </citation>
    <scope>NUCLEOTIDE SEQUENCE [LARGE SCALE GENOMIC DNA]</scope>
    <source>
        <strain evidence="2 3">SAG 48.87</strain>
    </source>
</reference>
<evidence type="ECO:0000313" key="3">
    <source>
        <dbReference type="Proteomes" id="UP000054498"/>
    </source>
</evidence>
<feature type="compositionally biased region" description="Basic and acidic residues" evidence="1">
    <location>
        <begin position="1"/>
        <end position="10"/>
    </location>
</feature>
<proteinExistence type="predicted"/>
<feature type="region of interest" description="Disordered" evidence="1">
    <location>
        <begin position="1"/>
        <end position="46"/>
    </location>
</feature>
<gene>
    <name evidence="2" type="ORF">MNEG_2721</name>
</gene>
<dbReference type="AlphaFoldDB" id="A0A0D2NKC5"/>
<dbReference type="EMBL" id="KK100536">
    <property type="protein sequence ID" value="KIZ05241.1"/>
    <property type="molecule type" value="Genomic_DNA"/>
</dbReference>
<name>A0A0D2NKC5_9CHLO</name>
<dbReference type="GeneID" id="25735599"/>
<evidence type="ECO:0000313" key="2">
    <source>
        <dbReference type="EMBL" id="KIZ05241.1"/>
    </source>
</evidence>
<protein>
    <submittedName>
        <fullName evidence="2">Uncharacterized protein</fullName>
    </submittedName>
</protein>